<evidence type="ECO:0000256" key="7">
    <source>
        <dbReference type="SAM" id="Phobius"/>
    </source>
</evidence>
<evidence type="ECO:0000256" key="3">
    <source>
        <dbReference type="ARBA" id="ARBA00022448"/>
    </source>
</evidence>
<comment type="caution">
    <text evidence="8">The sequence shown here is derived from an EMBL/GenBank/DDBJ whole genome shotgun (WGS) entry which is preliminary data.</text>
</comment>
<keyword evidence="5 7" id="KW-1133">Transmembrane helix</keyword>
<feature type="transmembrane region" description="Helical" evidence="7">
    <location>
        <begin position="230"/>
        <end position="251"/>
    </location>
</feature>
<evidence type="ECO:0000256" key="4">
    <source>
        <dbReference type="ARBA" id="ARBA00022692"/>
    </source>
</evidence>
<evidence type="ECO:0000256" key="2">
    <source>
        <dbReference type="ARBA" id="ARBA00005697"/>
    </source>
</evidence>
<evidence type="ECO:0000256" key="6">
    <source>
        <dbReference type="ARBA" id="ARBA00023136"/>
    </source>
</evidence>
<evidence type="ECO:0000256" key="5">
    <source>
        <dbReference type="ARBA" id="ARBA00022989"/>
    </source>
</evidence>
<dbReference type="InterPro" id="IPR045018">
    <property type="entry name" value="Azg-like"/>
</dbReference>
<dbReference type="Pfam" id="PF00860">
    <property type="entry name" value="Xan_ur_permease"/>
    <property type="match status" value="1"/>
</dbReference>
<evidence type="ECO:0000313" key="8">
    <source>
        <dbReference type="EMBL" id="MDS1270190.1"/>
    </source>
</evidence>
<sequence length="499" mass="51867">MQESPSRNSRITRGIDRYFEVSARKSTFGREVRGGLAMFFAMAYIVVLNPLIIGTATDIDGNLPGGLANTEQNIGIAIGMVAAVTALVAGVVSILMGAVGKYPFALAAGMGLNVVVAHSLAPEMTWADAMGLVVLEGIILLVLVLTGFRTAVFRAIPSDLKTAIAVGLGLFLTLVGFVNAGFIRRVPDAADTTVPVQLGDGQLHGWPILVFVLGLALTIVLLVRGVRGALLIGIVVATAVAVLVETVAQVGPGGEDHPYGWALNVPQLPTSVSDVMAVPDLSLLGQFHLFGSIEHVGVVALVLLVFTLLLADFFDTMGTSVGVAGQAGMLDSEGQLPRAREVLVVDSIGTIFGGAASASINTVYAESAAATGEGARTGIAAIVTGGLFLLALPFAPLVGIVPFEAATPVLIVVGFLMMTQVTKINFSDYGLAIPAFLTIVVMPFTYSIADGIGAGFISYVLIRTAQGRFREVHPLLWVVSAAFLVFFALGPIESLLGLR</sequence>
<feature type="transmembrane region" description="Helical" evidence="7">
    <location>
        <begin position="386"/>
        <end position="417"/>
    </location>
</feature>
<dbReference type="PANTHER" id="PTHR43337:SF1">
    <property type="entry name" value="XANTHINE_URACIL PERMEASE C887.17-RELATED"/>
    <property type="match status" value="1"/>
</dbReference>
<accession>A0ABU2H4G7</accession>
<reference evidence="9" key="1">
    <citation type="submission" date="2023-07" db="EMBL/GenBank/DDBJ databases">
        <title>Novel species in the genus Lipingzhangella isolated from Sambhar Salt Lake.</title>
        <authorList>
            <person name="Jiya N."/>
            <person name="Kajale S."/>
            <person name="Sharma A."/>
        </authorList>
    </citation>
    <scope>NUCLEOTIDE SEQUENCE [LARGE SCALE GENOMIC DNA]</scope>
    <source>
        <strain evidence="9">LS1_29</strain>
    </source>
</reference>
<comment type="subcellular location">
    <subcellularLocation>
        <location evidence="1">Endomembrane system</location>
        <topology evidence="1">Multi-pass membrane protein</topology>
    </subcellularLocation>
</comment>
<proteinExistence type="inferred from homology"/>
<dbReference type="PANTHER" id="PTHR43337">
    <property type="entry name" value="XANTHINE/URACIL PERMEASE C887.17-RELATED"/>
    <property type="match status" value="1"/>
</dbReference>
<feature type="transmembrane region" description="Helical" evidence="7">
    <location>
        <begin position="203"/>
        <end position="223"/>
    </location>
</feature>
<dbReference type="Proteomes" id="UP001250214">
    <property type="component" value="Unassembled WGS sequence"/>
</dbReference>
<protein>
    <submittedName>
        <fullName evidence="8">NCS2 family permease</fullName>
    </submittedName>
</protein>
<dbReference type="RefSeq" id="WP_310911726.1">
    <property type="nucleotide sequence ID" value="NZ_JAVLVT010000003.1"/>
</dbReference>
<name>A0ABU2H4G7_9ACTN</name>
<feature type="transmembrane region" description="Helical" evidence="7">
    <location>
        <begin position="126"/>
        <end position="148"/>
    </location>
</feature>
<keyword evidence="9" id="KW-1185">Reference proteome</keyword>
<evidence type="ECO:0000256" key="1">
    <source>
        <dbReference type="ARBA" id="ARBA00004127"/>
    </source>
</evidence>
<dbReference type="InterPro" id="IPR006043">
    <property type="entry name" value="NCS2"/>
</dbReference>
<feature type="transmembrane region" description="Helical" evidence="7">
    <location>
        <begin position="160"/>
        <end position="183"/>
    </location>
</feature>
<feature type="transmembrane region" description="Helical" evidence="7">
    <location>
        <begin position="289"/>
        <end position="311"/>
    </location>
</feature>
<comment type="similarity">
    <text evidence="2">Belongs to the nucleobase:cation symporter-2 (NCS2) (TC 2.A.40) family. Azg-like subfamily.</text>
</comment>
<feature type="transmembrane region" description="Helical" evidence="7">
    <location>
        <begin position="74"/>
        <end position="95"/>
    </location>
</feature>
<evidence type="ECO:0000313" key="9">
    <source>
        <dbReference type="Proteomes" id="UP001250214"/>
    </source>
</evidence>
<feature type="transmembrane region" description="Helical" evidence="7">
    <location>
        <begin position="474"/>
        <end position="492"/>
    </location>
</feature>
<feature type="transmembrane region" description="Helical" evidence="7">
    <location>
        <begin position="34"/>
        <end position="54"/>
    </location>
</feature>
<keyword evidence="3" id="KW-0813">Transport</keyword>
<feature type="transmembrane region" description="Helical" evidence="7">
    <location>
        <begin position="429"/>
        <end position="462"/>
    </location>
</feature>
<organism evidence="8 9">
    <name type="scientific">Lipingzhangella rawalii</name>
    <dbReference type="NCBI Taxonomy" id="2055835"/>
    <lineage>
        <taxon>Bacteria</taxon>
        <taxon>Bacillati</taxon>
        <taxon>Actinomycetota</taxon>
        <taxon>Actinomycetes</taxon>
        <taxon>Streptosporangiales</taxon>
        <taxon>Nocardiopsidaceae</taxon>
        <taxon>Lipingzhangella</taxon>
    </lineage>
</organism>
<gene>
    <name evidence="8" type="ORF">RIF23_07775</name>
</gene>
<keyword evidence="4 7" id="KW-0812">Transmembrane</keyword>
<keyword evidence="6 7" id="KW-0472">Membrane</keyword>
<feature type="transmembrane region" description="Helical" evidence="7">
    <location>
        <begin position="102"/>
        <end position="120"/>
    </location>
</feature>
<dbReference type="EMBL" id="JAVLVT010000003">
    <property type="protein sequence ID" value="MDS1270190.1"/>
    <property type="molecule type" value="Genomic_DNA"/>
</dbReference>